<feature type="transmembrane region" description="Helical" evidence="6">
    <location>
        <begin position="70"/>
        <end position="88"/>
    </location>
</feature>
<evidence type="ECO:0000256" key="2">
    <source>
        <dbReference type="ARBA" id="ARBA00022475"/>
    </source>
</evidence>
<protein>
    <submittedName>
        <fullName evidence="7">LysE family transporter</fullName>
    </submittedName>
</protein>
<feature type="transmembrane region" description="Helical" evidence="6">
    <location>
        <begin position="37"/>
        <end position="58"/>
    </location>
</feature>
<accession>A0ABV1CU52</accession>
<dbReference type="PANTHER" id="PTHR30086:SF20">
    <property type="entry name" value="ARGININE EXPORTER PROTEIN ARGO-RELATED"/>
    <property type="match status" value="1"/>
</dbReference>
<evidence type="ECO:0000256" key="5">
    <source>
        <dbReference type="ARBA" id="ARBA00023136"/>
    </source>
</evidence>
<evidence type="ECO:0000256" key="3">
    <source>
        <dbReference type="ARBA" id="ARBA00022692"/>
    </source>
</evidence>
<dbReference type="Pfam" id="PF01810">
    <property type="entry name" value="LysE"/>
    <property type="match status" value="1"/>
</dbReference>
<dbReference type="PANTHER" id="PTHR30086">
    <property type="entry name" value="ARGININE EXPORTER PROTEIN ARGO"/>
    <property type="match status" value="1"/>
</dbReference>
<evidence type="ECO:0000313" key="8">
    <source>
        <dbReference type="Proteomes" id="UP001433088"/>
    </source>
</evidence>
<dbReference type="RefSeq" id="WP_349173231.1">
    <property type="nucleotide sequence ID" value="NZ_JBBMEU010000010.1"/>
</dbReference>
<gene>
    <name evidence="7" type="ORF">WMO23_02900</name>
</gene>
<feature type="transmembrane region" description="Helical" evidence="6">
    <location>
        <begin position="178"/>
        <end position="198"/>
    </location>
</feature>
<name>A0ABV1CU52_9FIRM</name>
<comment type="subcellular location">
    <subcellularLocation>
        <location evidence="1">Cell membrane</location>
        <topology evidence="1">Multi-pass membrane protein</topology>
    </subcellularLocation>
</comment>
<reference evidence="7 8" key="1">
    <citation type="submission" date="2024-03" db="EMBL/GenBank/DDBJ databases">
        <title>Human intestinal bacterial collection.</title>
        <authorList>
            <person name="Pauvert C."/>
            <person name="Hitch T.C.A."/>
            <person name="Clavel T."/>
        </authorList>
    </citation>
    <scope>NUCLEOTIDE SEQUENCE [LARGE SCALE GENOMIC DNA]</scope>
    <source>
        <strain evidence="7 8">CLA-AA-H81</strain>
    </source>
</reference>
<comment type="caution">
    <text evidence="7">The sequence shown here is derived from an EMBL/GenBank/DDBJ whole genome shotgun (WGS) entry which is preliminary data.</text>
</comment>
<dbReference type="InterPro" id="IPR001123">
    <property type="entry name" value="LeuE-type"/>
</dbReference>
<dbReference type="Proteomes" id="UP001433088">
    <property type="component" value="Unassembled WGS sequence"/>
</dbReference>
<evidence type="ECO:0000256" key="6">
    <source>
        <dbReference type="SAM" id="Phobius"/>
    </source>
</evidence>
<keyword evidence="3 6" id="KW-0812">Transmembrane</keyword>
<organism evidence="7 8">
    <name type="scientific">Megasphaera intestinihominis</name>
    <dbReference type="NCBI Taxonomy" id="3133159"/>
    <lineage>
        <taxon>Bacteria</taxon>
        <taxon>Bacillati</taxon>
        <taxon>Bacillota</taxon>
        <taxon>Negativicutes</taxon>
        <taxon>Veillonellales</taxon>
        <taxon>Veillonellaceae</taxon>
        <taxon>Megasphaera</taxon>
    </lineage>
</organism>
<dbReference type="EMBL" id="JBBMEU010000010">
    <property type="protein sequence ID" value="MEQ2421685.1"/>
    <property type="molecule type" value="Genomic_DNA"/>
</dbReference>
<sequence>MFFFQGLTMGLAYVAPIGMQNLFVIHSALSHSLRRTVVTALIVLFFDISLSLSCFYGIGSLLDHLPWLKAVILGAGTLLILYMAYGMIRQVPDALTLKGQPASLGQTVSKACIVTWMKPQAILDGTMLLGAFRITLPAAEATTFLTGVLLASGLWFLSLTGCVAAFRHAMTPRILRTINVLCGTVLMLYGLHLGYTFVQFFQI</sequence>
<feature type="transmembrane region" description="Helical" evidence="6">
    <location>
        <begin position="6"/>
        <end position="25"/>
    </location>
</feature>
<keyword evidence="2" id="KW-1003">Cell membrane</keyword>
<evidence type="ECO:0000256" key="4">
    <source>
        <dbReference type="ARBA" id="ARBA00022989"/>
    </source>
</evidence>
<feature type="transmembrane region" description="Helical" evidence="6">
    <location>
        <begin position="145"/>
        <end position="166"/>
    </location>
</feature>
<evidence type="ECO:0000256" key="1">
    <source>
        <dbReference type="ARBA" id="ARBA00004651"/>
    </source>
</evidence>
<keyword evidence="4 6" id="KW-1133">Transmembrane helix</keyword>
<evidence type="ECO:0000313" key="7">
    <source>
        <dbReference type="EMBL" id="MEQ2421685.1"/>
    </source>
</evidence>
<keyword evidence="5 6" id="KW-0472">Membrane</keyword>
<keyword evidence="8" id="KW-1185">Reference proteome</keyword>
<proteinExistence type="predicted"/>